<keyword evidence="2" id="KW-0418">Kinase</keyword>
<reference evidence="2" key="1">
    <citation type="submission" date="2019-10" db="EMBL/GenBank/DDBJ databases">
        <title>Conservation and host-specific expression of non-tandemly repeated heterogenous ribosome RNA gene in arbuscular mycorrhizal fungi.</title>
        <authorList>
            <person name="Maeda T."/>
            <person name="Kobayashi Y."/>
            <person name="Nakagawa T."/>
            <person name="Ezawa T."/>
            <person name="Yamaguchi K."/>
            <person name="Bino T."/>
            <person name="Nishimoto Y."/>
            <person name="Shigenobu S."/>
            <person name="Kawaguchi M."/>
        </authorList>
    </citation>
    <scope>NUCLEOTIDE SEQUENCE</scope>
    <source>
        <strain evidence="2">HR1</strain>
    </source>
</reference>
<dbReference type="SUPFAM" id="SSF81901">
    <property type="entry name" value="HCP-like"/>
    <property type="match status" value="2"/>
</dbReference>
<dbReference type="OrthoDB" id="2436573at2759"/>
<dbReference type="AlphaFoldDB" id="A0A8H3R0I3"/>
<dbReference type="Pfam" id="PF08238">
    <property type="entry name" value="Sel1"/>
    <property type="match status" value="4"/>
</dbReference>
<dbReference type="SMART" id="SM00671">
    <property type="entry name" value="SEL1"/>
    <property type="match status" value="3"/>
</dbReference>
<dbReference type="Gene3D" id="1.25.40.10">
    <property type="entry name" value="Tetratricopeptide repeat domain"/>
    <property type="match status" value="1"/>
</dbReference>
<name>A0A8H3R0I3_9GLOM</name>
<evidence type="ECO:0000313" key="2">
    <source>
        <dbReference type="EMBL" id="GES98856.1"/>
    </source>
</evidence>
<sequence>MRREVPEKDSKKAIYWLQKVAENGSEFAYDNLATFELYEKSTEKGFINAKFHLGYCYINGIGTKINKQKGFELFNEAADKGNINVLKYQKSRRINREMYELEKGLIKDEVKVFDYYRQAAEKGCINVKYKVGNYFFDGIIVDVNKEKAYNLYREAAEGGNCDAKNCLALFYKQDEGCLDYNERLEGKENLKIL</sequence>
<comment type="caution">
    <text evidence="2">The sequence shown here is derived from an EMBL/GenBank/DDBJ whole genome shotgun (WGS) entry which is preliminary data.</text>
</comment>
<dbReference type="PANTHER" id="PTHR11102">
    <property type="entry name" value="SEL-1-LIKE PROTEIN"/>
    <property type="match status" value="1"/>
</dbReference>
<gene>
    <name evidence="2" type="ORF">RCL2_002538600</name>
</gene>
<dbReference type="InterPro" id="IPR006597">
    <property type="entry name" value="Sel1-like"/>
</dbReference>
<evidence type="ECO:0000313" key="3">
    <source>
        <dbReference type="Proteomes" id="UP000615446"/>
    </source>
</evidence>
<proteinExistence type="inferred from homology"/>
<dbReference type="InterPro" id="IPR050767">
    <property type="entry name" value="Sel1_AlgK"/>
</dbReference>
<dbReference type="EMBL" id="BLAL01000274">
    <property type="protein sequence ID" value="GES98856.1"/>
    <property type="molecule type" value="Genomic_DNA"/>
</dbReference>
<comment type="similarity">
    <text evidence="1">Belongs to the sel-1 family.</text>
</comment>
<organism evidence="2 3">
    <name type="scientific">Rhizophagus clarus</name>
    <dbReference type="NCBI Taxonomy" id="94130"/>
    <lineage>
        <taxon>Eukaryota</taxon>
        <taxon>Fungi</taxon>
        <taxon>Fungi incertae sedis</taxon>
        <taxon>Mucoromycota</taxon>
        <taxon>Glomeromycotina</taxon>
        <taxon>Glomeromycetes</taxon>
        <taxon>Glomerales</taxon>
        <taxon>Glomeraceae</taxon>
        <taxon>Rhizophagus</taxon>
    </lineage>
</organism>
<evidence type="ECO:0000256" key="1">
    <source>
        <dbReference type="ARBA" id="ARBA00038101"/>
    </source>
</evidence>
<keyword evidence="2" id="KW-0808">Transferase</keyword>
<dbReference type="GO" id="GO:0016301">
    <property type="term" value="F:kinase activity"/>
    <property type="evidence" value="ECO:0007669"/>
    <property type="project" value="UniProtKB-KW"/>
</dbReference>
<accession>A0A8H3R0I3</accession>
<protein>
    <submittedName>
        <fullName evidence="2">Kinase-like domain-containing protein</fullName>
    </submittedName>
</protein>
<dbReference type="InterPro" id="IPR011990">
    <property type="entry name" value="TPR-like_helical_dom_sf"/>
</dbReference>
<dbReference type="Proteomes" id="UP000615446">
    <property type="component" value="Unassembled WGS sequence"/>
</dbReference>
<dbReference type="PANTHER" id="PTHR11102:SF160">
    <property type="entry name" value="ERAD-ASSOCIATED E3 UBIQUITIN-PROTEIN LIGASE COMPONENT HRD3"/>
    <property type="match status" value="1"/>
</dbReference>